<dbReference type="SUPFAM" id="SSF103473">
    <property type="entry name" value="MFS general substrate transporter"/>
    <property type="match status" value="1"/>
</dbReference>
<evidence type="ECO:0000256" key="1">
    <source>
        <dbReference type="ARBA" id="ARBA00004651"/>
    </source>
</evidence>
<feature type="transmembrane region" description="Helical" evidence="6">
    <location>
        <begin position="361"/>
        <end position="381"/>
    </location>
</feature>
<organism evidence="7 8">
    <name type="scientific">Nonomuraea aridisoli</name>
    <dbReference type="NCBI Taxonomy" id="2070368"/>
    <lineage>
        <taxon>Bacteria</taxon>
        <taxon>Bacillati</taxon>
        <taxon>Actinomycetota</taxon>
        <taxon>Actinomycetes</taxon>
        <taxon>Streptosporangiales</taxon>
        <taxon>Streptosporangiaceae</taxon>
        <taxon>Nonomuraea</taxon>
    </lineage>
</organism>
<dbReference type="InterPro" id="IPR011701">
    <property type="entry name" value="MFS"/>
</dbReference>
<evidence type="ECO:0000256" key="2">
    <source>
        <dbReference type="ARBA" id="ARBA00022475"/>
    </source>
</evidence>
<dbReference type="PANTHER" id="PTHR23513:SF6">
    <property type="entry name" value="MAJOR FACILITATOR SUPERFAMILY ASSOCIATED DOMAIN-CONTAINING PROTEIN"/>
    <property type="match status" value="1"/>
</dbReference>
<feature type="transmembrane region" description="Helical" evidence="6">
    <location>
        <begin position="258"/>
        <end position="279"/>
    </location>
</feature>
<feature type="transmembrane region" description="Helical" evidence="6">
    <location>
        <begin position="285"/>
        <end position="306"/>
    </location>
</feature>
<feature type="transmembrane region" description="Helical" evidence="6">
    <location>
        <begin position="318"/>
        <end position="341"/>
    </location>
</feature>
<feature type="transmembrane region" description="Helical" evidence="6">
    <location>
        <begin position="141"/>
        <end position="161"/>
    </location>
</feature>
<keyword evidence="2" id="KW-1003">Cell membrane</keyword>
<reference evidence="7 8" key="1">
    <citation type="submission" date="2018-01" db="EMBL/GenBank/DDBJ databases">
        <title>Draft genome sequence of Nonomuraea sp. KC333.</title>
        <authorList>
            <person name="Sahin N."/>
            <person name="Saygin H."/>
            <person name="Ay H."/>
        </authorList>
    </citation>
    <scope>NUCLEOTIDE SEQUENCE [LARGE SCALE GENOMIC DNA]</scope>
    <source>
        <strain evidence="7 8">KC333</strain>
    </source>
</reference>
<sequence>MLADLDLVVPLEPDDPLAVNGIGGMAVTLVLVLLGLPLGMLIDRARRRSAMAVVPLLVAAGGLSVLAADVLGSRSDGHAVAVLTATGVLTAMAPVVRDTCLPAIAGRERLVSANALLSVVPLVLALCLVPVLSLLDDLADVAIPLLTATMAAGAALLFRMVDAAQEPAPPRVGSRREMAEAIRFTARHPVLRAIALYLVVSALVAEFADEVADGALRVAAESAGIPVGSYFSMVNLSALSAPFVGALLAVLLHRKVGVFRLACAALLVSEPFTLLLALSGSPGATIWYVVGTLVPITGTAVAALTLLSHLQALTPDRLLGRVGGLLLALTTLADALGGLLATPAERLADATPLTSLPGPTLATLAALAATVPLLRAVAAHLR</sequence>
<evidence type="ECO:0000256" key="3">
    <source>
        <dbReference type="ARBA" id="ARBA00022692"/>
    </source>
</evidence>
<evidence type="ECO:0000256" key="4">
    <source>
        <dbReference type="ARBA" id="ARBA00022989"/>
    </source>
</evidence>
<dbReference type="Gene3D" id="1.20.1250.20">
    <property type="entry name" value="MFS general substrate transporter like domains"/>
    <property type="match status" value="1"/>
</dbReference>
<feature type="transmembrane region" description="Helical" evidence="6">
    <location>
        <begin position="116"/>
        <end position="135"/>
    </location>
</feature>
<proteinExistence type="predicted"/>
<dbReference type="InterPro" id="IPR036259">
    <property type="entry name" value="MFS_trans_sf"/>
</dbReference>
<keyword evidence="8" id="KW-1185">Reference proteome</keyword>
<comment type="caution">
    <text evidence="7">The sequence shown here is derived from an EMBL/GenBank/DDBJ whole genome shotgun (WGS) entry which is preliminary data.</text>
</comment>
<feature type="transmembrane region" description="Helical" evidence="6">
    <location>
        <begin position="17"/>
        <end position="38"/>
    </location>
</feature>
<evidence type="ECO:0000313" key="7">
    <source>
        <dbReference type="EMBL" id="PZG18386.1"/>
    </source>
</evidence>
<evidence type="ECO:0008006" key="9">
    <source>
        <dbReference type="Google" id="ProtNLM"/>
    </source>
</evidence>
<dbReference type="Pfam" id="PF07690">
    <property type="entry name" value="MFS_1"/>
    <property type="match status" value="1"/>
</dbReference>
<gene>
    <name evidence="7" type="ORF">C1J01_15240</name>
</gene>
<evidence type="ECO:0000313" key="8">
    <source>
        <dbReference type="Proteomes" id="UP000249304"/>
    </source>
</evidence>
<name>A0A2W2E2B4_9ACTN</name>
<dbReference type="PANTHER" id="PTHR23513">
    <property type="entry name" value="INTEGRAL MEMBRANE EFFLUX PROTEIN-RELATED"/>
    <property type="match status" value="1"/>
</dbReference>
<comment type="subcellular location">
    <subcellularLocation>
        <location evidence="1">Cell membrane</location>
        <topology evidence="1">Multi-pass membrane protein</topology>
    </subcellularLocation>
</comment>
<evidence type="ECO:0000256" key="6">
    <source>
        <dbReference type="SAM" id="Phobius"/>
    </source>
</evidence>
<dbReference type="GO" id="GO:0022857">
    <property type="term" value="F:transmembrane transporter activity"/>
    <property type="evidence" value="ECO:0007669"/>
    <property type="project" value="InterPro"/>
</dbReference>
<evidence type="ECO:0000256" key="5">
    <source>
        <dbReference type="ARBA" id="ARBA00023136"/>
    </source>
</evidence>
<keyword evidence="5 6" id="KW-0472">Membrane</keyword>
<dbReference type="RefSeq" id="WP_111179625.1">
    <property type="nucleotide sequence ID" value="NZ_POUD01000053.1"/>
</dbReference>
<keyword evidence="3 6" id="KW-0812">Transmembrane</keyword>
<dbReference type="AlphaFoldDB" id="A0A2W2E2B4"/>
<accession>A0A2W2E2B4</accession>
<feature type="transmembrane region" description="Helical" evidence="6">
    <location>
        <begin position="50"/>
        <end position="71"/>
    </location>
</feature>
<feature type="transmembrane region" description="Helical" evidence="6">
    <location>
        <begin position="77"/>
        <end position="96"/>
    </location>
</feature>
<dbReference type="Proteomes" id="UP000249304">
    <property type="component" value="Unassembled WGS sequence"/>
</dbReference>
<dbReference type="GO" id="GO:0005886">
    <property type="term" value="C:plasma membrane"/>
    <property type="evidence" value="ECO:0007669"/>
    <property type="project" value="UniProtKB-SubCell"/>
</dbReference>
<dbReference type="OrthoDB" id="3543942at2"/>
<feature type="transmembrane region" description="Helical" evidence="6">
    <location>
        <begin position="190"/>
        <end position="208"/>
    </location>
</feature>
<protein>
    <recommendedName>
        <fullName evidence="9">MFS transporter</fullName>
    </recommendedName>
</protein>
<dbReference type="EMBL" id="POUD01000053">
    <property type="protein sequence ID" value="PZG18386.1"/>
    <property type="molecule type" value="Genomic_DNA"/>
</dbReference>
<keyword evidence="4 6" id="KW-1133">Transmembrane helix</keyword>
<feature type="transmembrane region" description="Helical" evidence="6">
    <location>
        <begin position="228"/>
        <end position="251"/>
    </location>
</feature>